<dbReference type="AlphaFoldDB" id="A0A4Z2IDC1"/>
<feature type="compositionally biased region" description="Polar residues" evidence="1">
    <location>
        <begin position="43"/>
        <end position="57"/>
    </location>
</feature>
<dbReference type="EMBL" id="SRLO01000108">
    <property type="protein sequence ID" value="TNN75043.1"/>
    <property type="molecule type" value="Genomic_DNA"/>
</dbReference>
<protein>
    <submittedName>
        <fullName evidence="2">Uncharacterized protein</fullName>
    </submittedName>
</protein>
<organism evidence="2 3">
    <name type="scientific">Liparis tanakae</name>
    <name type="common">Tanaka's snailfish</name>
    <dbReference type="NCBI Taxonomy" id="230148"/>
    <lineage>
        <taxon>Eukaryota</taxon>
        <taxon>Metazoa</taxon>
        <taxon>Chordata</taxon>
        <taxon>Craniata</taxon>
        <taxon>Vertebrata</taxon>
        <taxon>Euteleostomi</taxon>
        <taxon>Actinopterygii</taxon>
        <taxon>Neopterygii</taxon>
        <taxon>Teleostei</taxon>
        <taxon>Neoteleostei</taxon>
        <taxon>Acanthomorphata</taxon>
        <taxon>Eupercaria</taxon>
        <taxon>Perciformes</taxon>
        <taxon>Cottioidei</taxon>
        <taxon>Cottales</taxon>
        <taxon>Liparidae</taxon>
        <taxon>Liparis</taxon>
    </lineage>
</organism>
<proteinExistence type="predicted"/>
<feature type="region of interest" description="Disordered" evidence="1">
    <location>
        <begin position="43"/>
        <end position="149"/>
    </location>
</feature>
<comment type="caution">
    <text evidence="2">The sequence shown here is derived from an EMBL/GenBank/DDBJ whole genome shotgun (WGS) entry which is preliminary data.</text>
</comment>
<accession>A0A4Z2IDC1</accession>
<feature type="compositionally biased region" description="Basic and acidic residues" evidence="1">
    <location>
        <begin position="133"/>
        <end position="149"/>
    </location>
</feature>
<gene>
    <name evidence="2" type="ORF">EYF80_014789</name>
</gene>
<evidence type="ECO:0000313" key="3">
    <source>
        <dbReference type="Proteomes" id="UP000314294"/>
    </source>
</evidence>
<keyword evidence="3" id="KW-1185">Reference proteome</keyword>
<name>A0A4Z2IDC1_9TELE</name>
<dbReference type="Proteomes" id="UP000314294">
    <property type="component" value="Unassembled WGS sequence"/>
</dbReference>
<reference evidence="2 3" key="1">
    <citation type="submission" date="2019-03" db="EMBL/GenBank/DDBJ databases">
        <title>First draft genome of Liparis tanakae, snailfish: a comprehensive survey of snailfish specific genes.</title>
        <authorList>
            <person name="Kim W."/>
            <person name="Song I."/>
            <person name="Jeong J.-H."/>
            <person name="Kim D."/>
            <person name="Kim S."/>
            <person name="Ryu S."/>
            <person name="Song J.Y."/>
            <person name="Lee S.K."/>
        </authorList>
    </citation>
    <scope>NUCLEOTIDE SEQUENCE [LARGE SCALE GENOMIC DNA]</scope>
    <source>
        <tissue evidence="2">Muscle</tissue>
    </source>
</reference>
<evidence type="ECO:0000313" key="2">
    <source>
        <dbReference type="EMBL" id="TNN75043.1"/>
    </source>
</evidence>
<evidence type="ECO:0000256" key="1">
    <source>
        <dbReference type="SAM" id="MobiDB-lite"/>
    </source>
</evidence>
<feature type="compositionally biased region" description="Basic and acidic residues" evidence="1">
    <location>
        <begin position="60"/>
        <end position="78"/>
    </location>
</feature>
<sequence>MSRCSERSALHLRGGPLAFRVEGHRLPKGTWNISPALHTSLRHTNNPSSFLPRSGTSHAAFERPRCDSGAEEPREARGHLMSNEKSGQALDLLPAASWSPSGSRPTRRGPGCHGIAASARCGREPRRRHKGTRKGDEERKSRKGVHAEK</sequence>